<dbReference type="HOGENOM" id="CLU_145915_0_0_11"/>
<organism evidence="2 4">
    <name type="scientific">Corynebacterium singulare</name>
    <dbReference type="NCBI Taxonomy" id="161899"/>
    <lineage>
        <taxon>Bacteria</taxon>
        <taxon>Bacillati</taxon>
        <taxon>Actinomycetota</taxon>
        <taxon>Actinomycetes</taxon>
        <taxon>Mycobacteriales</taxon>
        <taxon>Corynebacteriaceae</taxon>
        <taxon>Corynebacterium</taxon>
    </lineage>
</organism>
<evidence type="ECO:0000313" key="5">
    <source>
        <dbReference type="Proteomes" id="UP001521911"/>
    </source>
</evidence>
<evidence type="ECO:0000313" key="2">
    <source>
        <dbReference type="EMBL" id="AJI78036.1"/>
    </source>
</evidence>
<reference evidence="3 5" key="2">
    <citation type="submission" date="2022-02" db="EMBL/GenBank/DDBJ databases">
        <title>Uncovering new skin microbiome diversity through culturing and metagenomics.</title>
        <authorList>
            <person name="Conlan S."/>
            <person name="Deming C."/>
            <person name="Nisc Comparative Sequencing Program N."/>
            <person name="Segre J.A."/>
        </authorList>
    </citation>
    <scope>NUCLEOTIDE SEQUENCE [LARGE SCALE GENOMIC DNA]</scope>
    <source>
        <strain evidence="3 5">ACRQV</strain>
    </source>
</reference>
<reference evidence="2 4" key="1">
    <citation type="journal article" date="2015" name="Genome Announc.">
        <title>Complete Genome Sequence and Annotation of Corynebacterium singulare DSM 44357, Isolated from a Human Semen Specimen.</title>
        <authorList>
            <person name="Merten M."/>
            <person name="Brinkrolf K."/>
            <person name="Albersmeier A."/>
            <person name="Kutter Y."/>
            <person name="Ruckert C."/>
            <person name="Tauch A."/>
        </authorList>
    </citation>
    <scope>NUCLEOTIDE SEQUENCE [LARGE SCALE GENOMIC DNA]</scope>
    <source>
        <strain evidence="2">IBS B52218</strain>
    </source>
</reference>
<feature type="chain" id="PRO_5039647791" evidence="1">
    <location>
        <begin position="23"/>
        <end position="126"/>
    </location>
</feature>
<dbReference type="STRING" id="161899.CSING_02410"/>
<evidence type="ECO:0000313" key="3">
    <source>
        <dbReference type="EMBL" id="MCG7276347.1"/>
    </source>
</evidence>
<dbReference type="Proteomes" id="UP000031890">
    <property type="component" value="Chromosome"/>
</dbReference>
<dbReference type="EMBL" id="CP010827">
    <property type="protein sequence ID" value="AJI78036.1"/>
    <property type="molecule type" value="Genomic_DNA"/>
</dbReference>
<keyword evidence="5" id="KW-1185">Reference proteome</keyword>
<dbReference type="RefSeq" id="WP_042529342.1">
    <property type="nucleotide sequence ID" value="NZ_CP010827.1"/>
</dbReference>
<feature type="signal peptide" evidence="1">
    <location>
        <begin position="1"/>
        <end position="22"/>
    </location>
</feature>
<dbReference type="AlphaFoldDB" id="A0A0B6F1Y8"/>
<proteinExistence type="predicted"/>
<dbReference type="OrthoDB" id="4421340at2"/>
<gene>
    <name evidence="2" type="ORF">CSING_02410</name>
    <name evidence="3" type="ORF">MHK08_07675</name>
</gene>
<dbReference type="EMBL" id="JAKRDF010000008">
    <property type="protein sequence ID" value="MCG7276347.1"/>
    <property type="molecule type" value="Genomic_DNA"/>
</dbReference>
<dbReference type="Proteomes" id="UP001521911">
    <property type="component" value="Unassembled WGS sequence"/>
</dbReference>
<dbReference type="KEGG" id="csx:CSING_02410"/>
<protein>
    <submittedName>
        <fullName evidence="2">Uncharacterized protein</fullName>
    </submittedName>
</protein>
<evidence type="ECO:0000313" key="4">
    <source>
        <dbReference type="Proteomes" id="UP000031890"/>
    </source>
</evidence>
<accession>A0A0B6F1Y8</accession>
<sequence length="126" mass="13318">MTIINQFVAGVMAAVLSLFGLAAPLDNTGAPTHAAAHVENAAATAGEDASVVQPGENLTPQKAVERDLFLVTEELGHEFMTIRFEGTTTAHIVFLESYNPDTDQAAVDRMMTSLADNGFVRVDAVA</sequence>
<keyword evidence="1" id="KW-0732">Signal</keyword>
<evidence type="ECO:0000256" key="1">
    <source>
        <dbReference type="SAM" id="SignalP"/>
    </source>
</evidence>
<name>A0A0B6F1Y8_9CORY</name>